<dbReference type="GO" id="GO:0004674">
    <property type="term" value="F:protein serine/threonine kinase activity"/>
    <property type="evidence" value="ECO:0007669"/>
    <property type="project" value="TreeGrafter"/>
</dbReference>
<keyword evidence="13" id="KW-1133">Transmembrane helix</keyword>
<dbReference type="PANTHER" id="PTHR12450">
    <property type="entry name" value="DENTIN MATRIX PROTEIN 4 PROTEIN FAM20"/>
    <property type="match status" value="1"/>
</dbReference>
<feature type="transmembrane region" description="Helical" evidence="13">
    <location>
        <begin position="7"/>
        <end position="29"/>
    </location>
</feature>
<comment type="cofactor">
    <cofactor evidence="11">
        <name>Mn(2+)</name>
        <dbReference type="ChEBI" id="CHEBI:29035"/>
    </cofactor>
</comment>
<feature type="binding site" evidence="10">
    <location>
        <begin position="355"/>
        <end position="358"/>
    </location>
    <ligand>
        <name>ATP</name>
        <dbReference type="ChEBI" id="CHEBI:30616"/>
    </ligand>
</feature>
<evidence type="ECO:0000256" key="7">
    <source>
        <dbReference type="ARBA" id="ARBA00023157"/>
    </source>
</evidence>
<comment type="similarity">
    <text evidence="4">Belongs to the GASK family.</text>
</comment>
<evidence type="ECO:0000256" key="3">
    <source>
        <dbReference type="ARBA" id="ARBA00006557"/>
    </source>
</evidence>
<dbReference type="Gene3D" id="1.10.1070.20">
    <property type="match status" value="1"/>
</dbReference>
<feature type="binding site" evidence="10">
    <location>
        <position position="236"/>
    </location>
    <ligand>
        <name>ATP</name>
        <dbReference type="ChEBI" id="CHEBI:30616"/>
    </ligand>
</feature>
<evidence type="ECO:0000256" key="6">
    <source>
        <dbReference type="ARBA" id="ARBA00023136"/>
    </source>
</evidence>
<feature type="binding site" evidence="10">
    <location>
        <position position="429"/>
    </location>
    <ligand>
        <name>ATP</name>
        <dbReference type="ChEBI" id="CHEBI:30616"/>
    </ligand>
</feature>
<evidence type="ECO:0000256" key="1">
    <source>
        <dbReference type="ARBA" id="ARBA00004308"/>
    </source>
</evidence>
<evidence type="ECO:0000313" key="15">
    <source>
        <dbReference type="EMBL" id="GIY63281.1"/>
    </source>
</evidence>
<dbReference type="Proteomes" id="UP001054837">
    <property type="component" value="Unassembled WGS sequence"/>
</dbReference>
<dbReference type="InterPro" id="IPR024869">
    <property type="entry name" value="FAM20"/>
</dbReference>
<keyword evidence="5" id="KW-0333">Golgi apparatus</keyword>
<name>A0AAV4UZG4_9ARAC</name>
<comment type="similarity">
    <text evidence="3">Belongs to the FAM20 family.</text>
</comment>
<dbReference type="Pfam" id="PF06702">
    <property type="entry name" value="Fam20C"/>
    <property type="match status" value="1"/>
</dbReference>
<evidence type="ECO:0000256" key="2">
    <source>
        <dbReference type="ARBA" id="ARBA00004555"/>
    </source>
</evidence>
<dbReference type="GO" id="GO:0005524">
    <property type="term" value="F:ATP binding"/>
    <property type="evidence" value="ECO:0007669"/>
    <property type="project" value="UniProtKB-KW"/>
</dbReference>
<accession>A0AAV4UZG4</accession>
<dbReference type="PANTHER" id="PTHR12450:SF22">
    <property type="entry name" value="EXTRACELLULAR SERINE_THREONINE PROTEIN CG31145"/>
    <property type="match status" value="1"/>
</dbReference>
<evidence type="ECO:0000256" key="4">
    <source>
        <dbReference type="ARBA" id="ARBA00007691"/>
    </source>
</evidence>
<keyword evidence="11" id="KW-0464">Manganese</keyword>
<keyword evidence="6 13" id="KW-0472">Membrane</keyword>
<proteinExistence type="inferred from homology"/>
<evidence type="ECO:0000256" key="12">
    <source>
        <dbReference type="SAM" id="MobiDB-lite"/>
    </source>
</evidence>
<keyword evidence="10" id="KW-0547">Nucleotide-binding</keyword>
<comment type="caution">
    <text evidence="15">The sequence shown here is derived from an EMBL/GenBank/DDBJ whole genome shotgun (WGS) entry which is preliminary data.</text>
</comment>
<dbReference type="EMBL" id="BPLQ01012170">
    <property type="protein sequence ID" value="GIY63281.1"/>
    <property type="molecule type" value="Genomic_DNA"/>
</dbReference>
<comment type="subcellular location">
    <subcellularLocation>
        <location evidence="1">Endomembrane system</location>
    </subcellularLocation>
    <subcellularLocation>
        <location evidence="2">Golgi apparatus</location>
    </subcellularLocation>
</comment>
<evidence type="ECO:0000256" key="8">
    <source>
        <dbReference type="ARBA" id="ARBA00023180"/>
    </source>
</evidence>
<feature type="binding site" evidence="11">
    <location>
        <position position="444"/>
    </location>
    <ligand>
        <name>Mn(2+)</name>
        <dbReference type="ChEBI" id="CHEBI:29035"/>
    </ligand>
</feature>
<keyword evidence="7" id="KW-1015">Disulfide bond</keyword>
<reference evidence="15 16" key="1">
    <citation type="submission" date="2021-06" db="EMBL/GenBank/DDBJ databases">
        <title>Caerostris darwini draft genome.</title>
        <authorList>
            <person name="Kono N."/>
            <person name="Arakawa K."/>
        </authorList>
    </citation>
    <scope>NUCLEOTIDE SEQUENCE [LARGE SCALE GENOMIC DNA]</scope>
</reference>
<evidence type="ECO:0000256" key="11">
    <source>
        <dbReference type="PIRSR" id="PIRSR624869-3"/>
    </source>
</evidence>
<keyword evidence="11" id="KW-0479">Metal-binding</keyword>
<dbReference type="GO" id="GO:0005794">
    <property type="term" value="C:Golgi apparatus"/>
    <property type="evidence" value="ECO:0007669"/>
    <property type="project" value="UniProtKB-SubCell"/>
</dbReference>
<keyword evidence="13" id="KW-0812">Transmembrane</keyword>
<dbReference type="AlphaFoldDB" id="A0AAV4UZG4"/>
<feature type="binding site" evidence="10">
    <location>
        <position position="444"/>
    </location>
    <ligand>
        <name>ATP</name>
        <dbReference type="ChEBI" id="CHEBI:30616"/>
    </ligand>
</feature>
<feature type="active site" evidence="9">
    <location>
        <position position="424"/>
    </location>
</feature>
<dbReference type="InterPro" id="IPR009581">
    <property type="entry name" value="FAM20_C"/>
</dbReference>
<keyword evidence="16" id="KW-1185">Reference proteome</keyword>
<keyword evidence="10" id="KW-0067">ATP-binding</keyword>
<dbReference type="InterPro" id="IPR029207">
    <property type="entry name" value="FAM198"/>
</dbReference>
<evidence type="ECO:0000313" key="16">
    <source>
        <dbReference type="Proteomes" id="UP001054837"/>
    </source>
</evidence>
<protein>
    <recommendedName>
        <fullName evidence="14">FAM20 C-terminal domain-containing protein</fullName>
    </recommendedName>
</protein>
<dbReference type="Pfam" id="PF15051">
    <property type="entry name" value="FAM198"/>
    <property type="match status" value="1"/>
</dbReference>
<feature type="binding site" evidence="10">
    <location>
        <position position="273"/>
    </location>
    <ligand>
        <name>ATP</name>
        <dbReference type="ChEBI" id="CHEBI:30616"/>
    </ligand>
</feature>
<evidence type="ECO:0000256" key="10">
    <source>
        <dbReference type="PIRSR" id="PIRSR624869-2"/>
    </source>
</evidence>
<feature type="binding site" evidence="11">
    <location>
        <position position="273"/>
    </location>
    <ligand>
        <name>Mn(2+)</name>
        <dbReference type="ChEBI" id="CHEBI:29035"/>
    </ligand>
</feature>
<feature type="binding site" evidence="10">
    <location>
        <position position="252"/>
    </location>
    <ligand>
        <name>ATP</name>
        <dbReference type="ChEBI" id="CHEBI:30616"/>
    </ligand>
</feature>
<evidence type="ECO:0000256" key="9">
    <source>
        <dbReference type="PIRSR" id="PIRSR624869-1"/>
    </source>
</evidence>
<evidence type="ECO:0000256" key="13">
    <source>
        <dbReference type="SAM" id="Phobius"/>
    </source>
</evidence>
<feature type="domain" description="FAM20 C-terminal" evidence="14">
    <location>
        <begin position="319"/>
        <end position="535"/>
    </location>
</feature>
<sequence>MKLKQRAVMVVGVTTLFSMMLFTFSVFYYSKANLPNDFSFDEEGVFMKRTIAENLKQGRSLKKNPAPVNDRTGNESYYDSNHAAEVELSEREYDELLQNNKILPRKLSKSPFGRPSTEIPLSKSAMKARYAEECLSKKKNKDPDDTREEFKDLLQLLQDDETANKLQKTISGRTRITIQEIHRIELETNLSHMEEFHLGISDLDLYPETDSVVDELMKDMATMPIVHVEEKVGGTQLKLLITFRDGNQAMFKPMRFDRHKETEPNHFYFVDYERHNSEIAAFHLDRILGFRRCPPVVGRKLNITTEIYALADEELLKTFFISPAQNICFHGHCSYYCDTSHAICGRPDTIEGSLAAFLPPDSLSGRKSWKNPWKRTYHKRRKAEWELSNDYCQVVRRHALYNNSKRLADIIDMSIFDFLIGNMDRHHYETFKIFGNDSFIVHLDHGRGFGKANHDEKSILAPLYQCCFIHITTFYRLLQLQLNPMKLSTMMRCSMYKDPLNPILLDPHLEALDRRLETVLRVLRDCFHTHDTNDVFFYDMDFDEASDIYSESVKLFEKDVN</sequence>
<keyword evidence="8" id="KW-0325">Glycoprotein</keyword>
<feature type="region of interest" description="Disordered" evidence="12">
    <location>
        <begin position="58"/>
        <end position="79"/>
    </location>
</feature>
<organism evidence="15 16">
    <name type="scientific">Caerostris darwini</name>
    <dbReference type="NCBI Taxonomy" id="1538125"/>
    <lineage>
        <taxon>Eukaryota</taxon>
        <taxon>Metazoa</taxon>
        <taxon>Ecdysozoa</taxon>
        <taxon>Arthropoda</taxon>
        <taxon>Chelicerata</taxon>
        <taxon>Arachnida</taxon>
        <taxon>Araneae</taxon>
        <taxon>Araneomorphae</taxon>
        <taxon>Entelegynae</taxon>
        <taxon>Araneoidea</taxon>
        <taxon>Araneidae</taxon>
        <taxon>Caerostris</taxon>
    </lineage>
</organism>
<evidence type="ECO:0000256" key="5">
    <source>
        <dbReference type="ARBA" id="ARBA00023034"/>
    </source>
</evidence>
<dbReference type="CDD" id="cd10314">
    <property type="entry name" value="FAM20_C"/>
    <property type="match status" value="1"/>
</dbReference>
<gene>
    <name evidence="15" type="primary">CG31145</name>
    <name evidence="15" type="ORF">CDAR_272281</name>
</gene>
<evidence type="ECO:0000259" key="14">
    <source>
        <dbReference type="Pfam" id="PF06702"/>
    </source>
</evidence>
<dbReference type="GO" id="GO:0046872">
    <property type="term" value="F:metal ion binding"/>
    <property type="evidence" value="ECO:0007669"/>
    <property type="project" value="UniProtKB-KW"/>
</dbReference>